<feature type="compositionally biased region" description="Basic and acidic residues" evidence="1">
    <location>
        <begin position="896"/>
        <end position="905"/>
    </location>
</feature>
<dbReference type="EMBL" id="FN649728">
    <property type="protein sequence ID" value="CBJ29331.1"/>
    <property type="molecule type" value="Genomic_DNA"/>
</dbReference>
<feature type="region of interest" description="Disordered" evidence="1">
    <location>
        <begin position="618"/>
        <end position="701"/>
    </location>
</feature>
<evidence type="ECO:0000256" key="1">
    <source>
        <dbReference type="SAM" id="MobiDB-lite"/>
    </source>
</evidence>
<feature type="compositionally biased region" description="Basic residues" evidence="1">
    <location>
        <begin position="879"/>
        <end position="895"/>
    </location>
</feature>
<proteinExistence type="predicted"/>
<feature type="compositionally biased region" description="Polar residues" evidence="1">
    <location>
        <begin position="623"/>
        <end position="632"/>
    </location>
</feature>
<evidence type="ECO:0000313" key="3">
    <source>
        <dbReference type="Proteomes" id="UP000002630"/>
    </source>
</evidence>
<feature type="compositionally biased region" description="Low complexity" evidence="1">
    <location>
        <begin position="850"/>
        <end position="862"/>
    </location>
</feature>
<feature type="region of interest" description="Disordered" evidence="1">
    <location>
        <begin position="1"/>
        <end position="20"/>
    </location>
</feature>
<feature type="region of interest" description="Disordered" evidence="1">
    <location>
        <begin position="1231"/>
        <end position="1256"/>
    </location>
</feature>
<name>D7FKC8_ECTSI</name>
<reference evidence="2 3" key="1">
    <citation type="journal article" date="2010" name="Nature">
        <title>The Ectocarpus genome and the independent evolution of multicellularity in brown algae.</title>
        <authorList>
            <person name="Cock J.M."/>
            <person name="Sterck L."/>
            <person name="Rouze P."/>
            <person name="Scornet D."/>
            <person name="Allen A.E."/>
            <person name="Amoutzias G."/>
            <person name="Anthouard V."/>
            <person name="Artiguenave F."/>
            <person name="Aury J.M."/>
            <person name="Badger J.H."/>
            <person name="Beszteri B."/>
            <person name="Billiau K."/>
            <person name="Bonnet E."/>
            <person name="Bothwell J.H."/>
            <person name="Bowler C."/>
            <person name="Boyen C."/>
            <person name="Brownlee C."/>
            <person name="Carrano C.J."/>
            <person name="Charrier B."/>
            <person name="Cho G.Y."/>
            <person name="Coelho S.M."/>
            <person name="Collen J."/>
            <person name="Corre E."/>
            <person name="Da Silva C."/>
            <person name="Delage L."/>
            <person name="Delaroque N."/>
            <person name="Dittami S.M."/>
            <person name="Doulbeau S."/>
            <person name="Elias M."/>
            <person name="Farnham G."/>
            <person name="Gachon C.M."/>
            <person name="Gschloessl B."/>
            <person name="Heesch S."/>
            <person name="Jabbari K."/>
            <person name="Jubin C."/>
            <person name="Kawai H."/>
            <person name="Kimura K."/>
            <person name="Kloareg B."/>
            <person name="Kupper F.C."/>
            <person name="Lang D."/>
            <person name="Le Bail A."/>
            <person name="Leblanc C."/>
            <person name="Lerouge P."/>
            <person name="Lohr M."/>
            <person name="Lopez P.J."/>
            <person name="Martens C."/>
            <person name="Maumus F."/>
            <person name="Michel G."/>
            <person name="Miranda-Saavedra D."/>
            <person name="Morales J."/>
            <person name="Moreau H."/>
            <person name="Motomura T."/>
            <person name="Nagasato C."/>
            <person name="Napoli C.A."/>
            <person name="Nelson D.R."/>
            <person name="Nyvall-Collen P."/>
            <person name="Peters A.F."/>
            <person name="Pommier C."/>
            <person name="Potin P."/>
            <person name="Poulain J."/>
            <person name="Quesneville H."/>
            <person name="Read B."/>
            <person name="Rensing S.A."/>
            <person name="Ritter A."/>
            <person name="Rousvoal S."/>
            <person name="Samanta M."/>
            <person name="Samson G."/>
            <person name="Schroeder D.C."/>
            <person name="Segurens B."/>
            <person name="Strittmatter M."/>
            <person name="Tonon T."/>
            <person name="Tregear J.W."/>
            <person name="Valentin K."/>
            <person name="von Dassow P."/>
            <person name="Yamagishi T."/>
            <person name="Van de Peer Y."/>
            <person name="Wincker P."/>
        </authorList>
    </citation>
    <scope>NUCLEOTIDE SEQUENCE [LARGE SCALE GENOMIC DNA]</scope>
    <source>
        <strain evidence="3">Ec32 / CCAP1310/4</strain>
    </source>
</reference>
<feature type="compositionally biased region" description="Low complexity" evidence="1">
    <location>
        <begin position="713"/>
        <end position="726"/>
    </location>
</feature>
<evidence type="ECO:0008006" key="4">
    <source>
        <dbReference type="Google" id="ProtNLM"/>
    </source>
</evidence>
<feature type="region of interest" description="Disordered" evidence="1">
    <location>
        <begin position="1275"/>
        <end position="1321"/>
    </location>
</feature>
<dbReference type="OrthoDB" id="10402818at2759"/>
<feature type="compositionally biased region" description="Gly residues" evidence="1">
    <location>
        <begin position="974"/>
        <end position="997"/>
    </location>
</feature>
<feature type="compositionally biased region" description="Gly residues" evidence="1">
    <location>
        <begin position="520"/>
        <end position="534"/>
    </location>
</feature>
<sequence>MDTPATNRPSGALEPELSPMSKKVRHFEKYSRKGGRWSWKRPSYERDVVNLVKTERRIEEGIASALTEVDAVEAGLRYFDELIIPQNKHVGIQQQLISSNGQDESNGVDTRKASRDGPGSRSKGPRAQGGRSRDEGRAGFTRSEGAKLRDYVAAKKNVVGVGNSIMTSSDRAVSECVDLKLTLKQRLDNYDRQRGINVTALKDEEKSEAQLVSFKQQNNHEMKAKHSKRSGGGTIGSNVEGGNQGGMIAPCCEGGATDAGSVGGILARSLGNAGTRRRRRMTEGGGKGRSIPGSNQDKEVSAPQSRWRSWNEPPPRALLTAEEIRSASAAKTTDERRRQPPPPEVIAEIIPPFRSRRRFRTPSGNSNASDEKGKPTEHAAAGVSLESGEGEKRRDGCNGEGLVSTTTAAPSSSRRTAAGGVPLVPRVATLATPPATEKNKTEATKKGKDFDPDQLECVRRHEASIAEKERMVHSIREEAEKRTFFRARPLPAFLDGDGAVPWSVGDLTSKGCGDARGKGGKSGRGSAAGTGLGEAGTRPELLAALEQDEEAQALVEKIRKINPRADIASIVLQSTPRTPLSLPLTSRINNGGGRVTRPFFSQGGVLTPAGNATHTATTAATGLSWSKNNTASRPLMSVGVSDQSTPGLKSEHKSPQSVVRVDGSDARERSEGRAEESHVTRVSGICERKPEDGQERGMLGTGDQQVRHHMATGASASATSGPASAPENDGEDSGDPRCVTESRRRSLMGRMLESGMLERQKEWAKARSKKVLESRRQVEAAKEQEGKGDALVAGLSGRSWSKAKTEHLRSLERQRKEEETREEIREARRRASELRAERERESAERRATEIADTLAAAADAVGAGTGRESRTAPNSRGGGGRRRLRRPPPPRRARSHAGDEGHVNRTGDGGGIVSMTANERRQKTEGETSPDGGNHVTPVVATEAKNDLSEDSFYRVAVEKIMEKERLGVASHGLLGGSGSGGGGGDGGDGGKSGAGSSGRRRTSCSGRSHDRSRKGAAAGPLLFHLPRGAAAGRRTRTKSGAPMHQSQARGANGTPNSTVGRRRSWEIQTSRTSERHAVTPPTLSADRALARTSSLLSLYEAQSVEHVAGIRRDNSGPYLDDDDALGPSRDHTSAGWPGGEAQDRLTLAGQEQLSVLVATSGAEKFTPSGGAAGAMDYPWSDERRASGSRGSGGGARHIVEGGTRLDAAAATVSGSPRWNDVLNIGQQLDQARGTSANEGEEHPRRRRGGDVGGGAVTRLGGRFDLWNESDDEVSVTEADRHEHHTNLERRNEHHASGSNSQACEGAGALDSGDDGGHAMDSFLMPAQGTGFPVTAQAGGFFDAATSSADKGRLKVITVMFDRSKFNEQEAHRWWLANGARIVNISDRG</sequence>
<feature type="region of interest" description="Disordered" evidence="1">
    <location>
        <begin position="270"/>
        <end position="450"/>
    </location>
</feature>
<feature type="compositionally biased region" description="Basic and acidic residues" evidence="1">
    <location>
        <begin position="437"/>
        <end position="450"/>
    </location>
</feature>
<feature type="region of interest" description="Disordered" evidence="1">
    <location>
        <begin position="1113"/>
        <end position="1142"/>
    </location>
</feature>
<feature type="compositionally biased region" description="Basic and acidic residues" evidence="1">
    <location>
        <begin position="686"/>
        <end position="695"/>
    </location>
</feature>
<dbReference type="InParanoid" id="D7FKC8"/>
<gene>
    <name evidence="2" type="ORF">Esi_0143_0040</name>
</gene>
<feature type="region of interest" description="Disordered" evidence="1">
    <location>
        <begin position="219"/>
        <end position="238"/>
    </location>
</feature>
<accession>D7FKC8</accession>
<feature type="compositionally biased region" description="Polar residues" evidence="1">
    <location>
        <begin position="1045"/>
        <end position="1060"/>
    </location>
</feature>
<feature type="compositionally biased region" description="Basic and acidic residues" evidence="1">
    <location>
        <begin position="803"/>
        <end position="849"/>
    </location>
</feature>
<dbReference type="EMBL" id="FN648021">
    <property type="protein sequence ID" value="CBJ29331.1"/>
    <property type="molecule type" value="Genomic_DNA"/>
</dbReference>
<feature type="compositionally biased region" description="Basic and acidic residues" evidence="1">
    <location>
        <begin position="1278"/>
        <end position="1296"/>
    </location>
</feature>
<organism evidence="2 3">
    <name type="scientific">Ectocarpus siliculosus</name>
    <name type="common">Brown alga</name>
    <name type="synonym">Conferva siliculosa</name>
    <dbReference type="NCBI Taxonomy" id="2880"/>
    <lineage>
        <taxon>Eukaryota</taxon>
        <taxon>Sar</taxon>
        <taxon>Stramenopiles</taxon>
        <taxon>Ochrophyta</taxon>
        <taxon>PX clade</taxon>
        <taxon>Phaeophyceae</taxon>
        <taxon>Ectocarpales</taxon>
        <taxon>Ectocarpaceae</taxon>
        <taxon>Ectocarpus</taxon>
    </lineage>
</organism>
<evidence type="ECO:0000313" key="2">
    <source>
        <dbReference type="EMBL" id="CBJ29331.1"/>
    </source>
</evidence>
<keyword evidence="3" id="KW-1185">Reference proteome</keyword>
<feature type="region of interest" description="Disordered" evidence="1">
    <location>
        <begin position="513"/>
        <end position="535"/>
    </location>
</feature>
<feature type="region of interest" description="Disordered" evidence="1">
    <location>
        <begin position="1164"/>
        <end position="1200"/>
    </location>
</feature>
<feature type="region of interest" description="Disordered" evidence="1">
    <location>
        <begin position="98"/>
        <end position="142"/>
    </location>
</feature>
<feature type="compositionally biased region" description="Polar residues" evidence="1">
    <location>
        <begin position="98"/>
        <end position="108"/>
    </location>
</feature>
<feature type="region of interest" description="Disordered" evidence="1">
    <location>
        <begin position="713"/>
        <end position="740"/>
    </location>
</feature>
<feature type="compositionally biased region" description="Basic and acidic residues" evidence="1">
    <location>
        <begin position="662"/>
        <end position="679"/>
    </location>
</feature>
<feature type="region of interest" description="Disordered" evidence="1">
    <location>
        <begin position="972"/>
        <end position="1085"/>
    </location>
</feature>
<dbReference type="Proteomes" id="UP000002630">
    <property type="component" value="Linkage Group LG03"/>
</dbReference>
<feature type="region of interest" description="Disordered" evidence="1">
    <location>
        <begin position="801"/>
        <end position="943"/>
    </location>
</feature>
<protein>
    <recommendedName>
        <fullName evidence="4">BRX domain-containing protein</fullName>
    </recommendedName>
</protein>
<feature type="compositionally biased region" description="Low complexity" evidence="1">
    <location>
        <begin position="404"/>
        <end position="418"/>
    </location>
</feature>